<feature type="region of interest" description="Disordered" evidence="1">
    <location>
        <begin position="1"/>
        <end position="24"/>
    </location>
</feature>
<gene>
    <name evidence="2" type="ORF">F2Q68_00015152</name>
</gene>
<organism evidence="2 3">
    <name type="scientific">Brassica cretica</name>
    <name type="common">Mustard</name>
    <dbReference type="NCBI Taxonomy" id="69181"/>
    <lineage>
        <taxon>Eukaryota</taxon>
        <taxon>Viridiplantae</taxon>
        <taxon>Streptophyta</taxon>
        <taxon>Embryophyta</taxon>
        <taxon>Tracheophyta</taxon>
        <taxon>Spermatophyta</taxon>
        <taxon>Magnoliopsida</taxon>
        <taxon>eudicotyledons</taxon>
        <taxon>Gunneridae</taxon>
        <taxon>Pentapetalae</taxon>
        <taxon>rosids</taxon>
        <taxon>malvids</taxon>
        <taxon>Brassicales</taxon>
        <taxon>Brassicaceae</taxon>
        <taxon>Brassiceae</taxon>
        <taxon>Brassica</taxon>
    </lineage>
</organism>
<dbReference type="AlphaFoldDB" id="A0A8S9HLE8"/>
<protein>
    <submittedName>
        <fullName evidence="2">Uncharacterized protein</fullName>
    </submittedName>
</protein>
<evidence type="ECO:0000313" key="3">
    <source>
        <dbReference type="Proteomes" id="UP000712281"/>
    </source>
</evidence>
<accession>A0A8S9HLE8</accession>
<proteinExistence type="predicted"/>
<name>A0A8S9HLE8_BRACR</name>
<comment type="caution">
    <text evidence="2">The sequence shown here is derived from an EMBL/GenBank/DDBJ whole genome shotgun (WGS) entry which is preliminary data.</text>
</comment>
<sequence length="75" mass="8689">MPDPETIPRKGKKTASDESTRNQDSAELFWQSRKIVALEEKREPFCEPVVTICLDEAFPERCVEVRANLREPLRT</sequence>
<dbReference type="EMBL" id="QGKW02001940">
    <property type="protein sequence ID" value="KAF2556288.1"/>
    <property type="molecule type" value="Genomic_DNA"/>
</dbReference>
<evidence type="ECO:0000256" key="1">
    <source>
        <dbReference type="SAM" id="MobiDB-lite"/>
    </source>
</evidence>
<dbReference type="Proteomes" id="UP000712281">
    <property type="component" value="Unassembled WGS sequence"/>
</dbReference>
<reference evidence="2" key="1">
    <citation type="submission" date="2019-12" db="EMBL/GenBank/DDBJ databases">
        <title>Genome sequencing and annotation of Brassica cretica.</title>
        <authorList>
            <person name="Studholme D.J."/>
            <person name="Sarris P.F."/>
        </authorList>
    </citation>
    <scope>NUCLEOTIDE SEQUENCE</scope>
    <source>
        <strain evidence="2">PFS-001/15</strain>
        <tissue evidence="2">Leaf</tissue>
    </source>
</reference>
<evidence type="ECO:0000313" key="2">
    <source>
        <dbReference type="EMBL" id="KAF2556288.1"/>
    </source>
</evidence>